<name>A0AAD5UAH3_9FUNG</name>
<evidence type="ECO:0000256" key="2">
    <source>
        <dbReference type="ARBA" id="ARBA00004127"/>
    </source>
</evidence>
<gene>
    <name evidence="11" type="primary">PRM1</name>
    <name evidence="11" type="ORF">HK103_001379</name>
</gene>
<keyword evidence="6 10" id="KW-0184">Conjugation</keyword>
<comment type="function">
    <text evidence="1 10">Involved in cell fusion during mating by stabilizing the plasma membrane fusion event.</text>
</comment>
<evidence type="ECO:0000256" key="8">
    <source>
        <dbReference type="ARBA" id="ARBA00023136"/>
    </source>
</evidence>
<evidence type="ECO:0000256" key="9">
    <source>
        <dbReference type="ARBA" id="ARBA00023180"/>
    </source>
</evidence>
<keyword evidence="7 10" id="KW-1133">Transmembrane helix</keyword>
<keyword evidence="9" id="KW-0325">Glycoprotein</keyword>
<dbReference type="Proteomes" id="UP001210925">
    <property type="component" value="Unassembled WGS sequence"/>
</dbReference>
<feature type="transmembrane region" description="Helical" evidence="10">
    <location>
        <begin position="258"/>
        <end position="286"/>
    </location>
</feature>
<dbReference type="GO" id="GO:0012505">
    <property type="term" value="C:endomembrane system"/>
    <property type="evidence" value="ECO:0007669"/>
    <property type="project" value="UniProtKB-SubCell"/>
</dbReference>
<accession>A0AAD5UAH3</accession>
<evidence type="ECO:0000256" key="10">
    <source>
        <dbReference type="RuleBase" id="RU366035"/>
    </source>
</evidence>
<keyword evidence="8 10" id="KW-0472">Membrane</keyword>
<dbReference type="GO" id="GO:0043332">
    <property type="term" value="C:mating projection tip"/>
    <property type="evidence" value="ECO:0007669"/>
    <property type="project" value="UniProtKB-UniRule"/>
</dbReference>
<dbReference type="PANTHER" id="PTHR31030:SF1">
    <property type="entry name" value="PLASMA MEMBRANE FUSION PROTEIN PRM1"/>
    <property type="match status" value="1"/>
</dbReference>
<comment type="similarity">
    <text evidence="4 10">Belongs to the PRM1 family.</text>
</comment>
<protein>
    <recommendedName>
        <fullName evidence="10">Plasma membrane fusion protein PRM1</fullName>
    </recommendedName>
</protein>
<comment type="subcellular location">
    <subcellularLocation>
        <location evidence="3">Cell envelope</location>
    </subcellularLocation>
    <subcellularLocation>
        <location evidence="10">Cell membrane</location>
        <topology evidence="10">Multi-pass membrane protein</topology>
    </subcellularLocation>
    <subcellularLocation>
        <location evidence="2">Endomembrane system</location>
        <topology evidence="2">Multi-pass membrane protein</topology>
    </subcellularLocation>
</comment>
<feature type="transmembrane region" description="Helical" evidence="10">
    <location>
        <begin position="565"/>
        <end position="588"/>
    </location>
</feature>
<dbReference type="InterPro" id="IPR026777">
    <property type="entry name" value="PRM1"/>
</dbReference>
<evidence type="ECO:0000256" key="1">
    <source>
        <dbReference type="ARBA" id="ARBA00002512"/>
    </source>
</evidence>
<evidence type="ECO:0000256" key="4">
    <source>
        <dbReference type="ARBA" id="ARBA00010780"/>
    </source>
</evidence>
<keyword evidence="10" id="KW-1003">Cell membrane</keyword>
<evidence type="ECO:0000256" key="5">
    <source>
        <dbReference type="ARBA" id="ARBA00022692"/>
    </source>
</evidence>
<sequence>MIIVSLKQHARQVKKEISHSCTSLEAATNILASTPRYVALSINRQTTKIIQKTEEHATQSVDFTVTLVKNILLYFLFRYQKALECLVTLSIQASLKQVSANSKEISDFVNNQLNAMSLVLDNSLDSLNSELSSIKNGLNSMTFGHGPSFNIPLPVTIPGVSDNMHWSLPASTATILAGVGNAPVSLDSIHNQVSKLVSGPFDSLKVDIDAKITELISKTNLSDPHAFDFLPLPQQITTIQFCDQLVDLSFIDRLCESLIVGIVYVVFACLIGIAGSFVFCAAVSMYEHQLEKKKLRFIEKNISGSFFKKPDPQEIYYYTKTNLFTSWLLDRQPFDGLNEKVKRRILWFMDYTSHPTAWVCIVVGLLGVNLIHLQSLLIPMILKTVYPTVKQELENCVHGVESIAQTAVSSTVGPYLSDMNSLLGEIETDINTNLFGFVDSTVSQIDTGITTIFSSFESVIRDALKPVPLIDQAIGDFYTCVLGNTTVLLKEIVQDLKSGVQVEIPRVTVDLFGFDSSYLIDNLDLVGKIRGVEGDLKQGAVLFEGHLQVMISWYKQTLWLQSVPFLILFLVGITLITGGTLAIVLDCIPK</sequence>
<proteinExistence type="inferred from homology"/>
<dbReference type="GO" id="GO:0032220">
    <property type="term" value="P:plasma membrane fusion involved in cytogamy"/>
    <property type="evidence" value="ECO:0007669"/>
    <property type="project" value="TreeGrafter"/>
</dbReference>
<organism evidence="11 12">
    <name type="scientific">Boothiomyces macroporosus</name>
    <dbReference type="NCBI Taxonomy" id="261099"/>
    <lineage>
        <taxon>Eukaryota</taxon>
        <taxon>Fungi</taxon>
        <taxon>Fungi incertae sedis</taxon>
        <taxon>Chytridiomycota</taxon>
        <taxon>Chytridiomycota incertae sedis</taxon>
        <taxon>Chytridiomycetes</taxon>
        <taxon>Rhizophydiales</taxon>
        <taxon>Terramycetaceae</taxon>
        <taxon>Boothiomyces</taxon>
    </lineage>
</organism>
<dbReference type="AlphaFoldDB" id="A0AAD5UAH3"/>
<comment type="caution">
    <text evidence="11">The sequence shown here is derived from an EMBL/GenBank/DDBJ whole genome shotgun (WGS) entry which is preliminary data.</text>
</comment>
<evidence type="ECO:0000256" key="6">
    <source>
        <dbReference type="ARBA" id="ARBA00022971"/>
    </source>
</evidence>
<comment type="caution">
    <text evidence="10">Lacks conserved residue(s) required for the propagation of feature annotation.</text>
</comment>
<dbReference type="GO" id="GO:0005886">
    <property type="term" value="C:plasma membrane"/>
    <property type="evidence" value="ECO:0007669"/>
    <property type="project" value="UniProtKB-SubCell"/>
</dbReference>
<evidence type="ECO:0000313" key="12">
    <source>
        <dbReference type="Proteomes" id="UP001210925"/>
    </source>
</evidence>
<evidence type="ECO:0000256" key="3">
    <source>
        <dbReference type="ARBA" id="ARBA00004196"/>
    </source>
</evidence>
<keyword evidence="5 10" id="KW-0812">Transmembrane</keyword>
<evidence type="ECO:0000313" key="11">
    <source>
        <dbReference type="EMBL" id="KAJ3252630.1"/>
    </source>
</evidence>
<evidence type="ECO:0000256" key="7">
    <source>
        <dbReference type="ARBA" id="ARBA00022989"/>
    </source>
</evidence>
<feature type="transmembrane region" description="Helical" evidence="10">
    <location>
        <begin position="357"/>
        <end position="382"/>
    </location>
</feature>
<dbReference type="EMBL" id="JADGKB010000135">
    <property type="protein sequence ID" value="KAJ3252630.1"/>
    <property type="molecule type" value="Genomic_DNA"/>
</dbReference>
<dbReference type="PANTHER" id="PTHR31030">
    <property type="entry name" value="PLASMA MEMBRANE FUSION PROTEIN PRM1"/>
    <property type="match status" value="1"/>
</dbReference>
<keyword evidence="12" id="KW-1185">Reference proteome</keyword>
<reference evidence="11" key="1">
    <citation type="submission" date="2020-05" db="EMBL/GenBank/DDBJ databases">
        <title>Phylogenomic resolution of chytrid fungi.</title>
        <authorList>
            <person name="Stajich J.E."/>
            <person name="Amses K."/>
            <person name="Simmons R."/>
            <person name="Seto K."/>
            <person name="Myers J."/>
            <person name="Bonds A."/>
            <person name="Quandt C.A."/>
            <person name="Barry K."/>
            <person name="Liu P."/>
            <person name="Grigoriev I."/>
            <person name="Longcore J.E."/>
            <person name="James T.Y."/>
        </authorList>
    </citation>
    <scope>NUCLEOTIDE SEQUENCE</scope>
    <source>
        <strain evidence="11">PLAUS21</strain>
    </source>
</reference>